<dbReference type="Gene3D" id="3.30.300.30">
    <property type="match status" value="1"/>
</dbReference>
<dbReference type="Gene3D" id="3.40.50.1820">
    <property type="entry name" value="alpha/beta hydrolase"/>
    <property type="match status" value="1"/>
</dbReference>
<dbReference type="PANTHER" id="PTHR24096:SF267">
    <property type="entry name" value="MALONATE--COA LIGASE ACSF3, MITOCHONDRIAL"/>
    <property type="match status" value="1"/>
</dbReference>
<organism evidence="2 3">
    <name type="scientific">Bionectria ochroleuca</name>
    <name type="common">Gliocladium roseum</name>
    <dbReference type="NCBI Taxonomy" id="29856"/>
    <lineage>
        <taxon>Eukaryota</taxon>
        <taxon>Fungi</taxon>
        <taxon>Dikarya</taxon>
        <taxon>Ascomycota</taxon>
        <taxon>Pezizomycotina</taxon>
        <taxon>Sordariomycetes</taxon>
        <taxon>Hypocreomycetidae</taxon>
        <taxon>Hypocreales</taxon>
        <taxon>Bionectriaceae</taxon>
        <taxon>Clonostachys</taxon>
    </lineage>
</organism>
<dbReference type="PANTHER" id="PTHR24096">
    <property type="entry name" value="LONG-CHAIN-FATTY-ACID--COA LIGASE"/>
    <property type="match status" value="1"/>
</dbReference>
<gene>
    <name evidence="2" type="ORF">CLO192961_LOCUS466305</name>
</gene>
<dbReference type="SUPFAM" id="SSF47336">
    <property type="entry name" value="ACP-like"/>
    <property type="match status" value="1"/>
</dbReference>
<dbReference type="InterPro" id="IPR036736">
    <property type="entry name" value="ACP-like_sf"/>
</dbReference>
<accession>A0ABY6V0H9</accession>
<evidence type="ECO:0000313" key="2">
    <source>
        <dbReference type="EMBL" id="VUC37235.1"/>
    </source>
</evidence>
<keyword evidence="3" id="KW-1185">Reference proteome</keyword>
<dbReference type="Pfam" id="PF00975">
    <property type="entry name" value="Thioesterase"/>
    <property type="match status" value="1"/>
</dbReference>
<feature type="domain" description="Carrier" evidence="1">
    <location>
        <begin position="572"/>
        <end position="652"/>
    </location>
</feature>
<dbReference type="Gene3D" id="3.40.50.12780">
    <property type="entry name" value="N-terminal domain of ligase-like"/>
    <property type="match status" value="1"/>
</dbReference>
<name>A0ABY6V0H9_BIOOC</name>
<dbReference type="SUPFAM" id="SSF56801">
    <property type="entry name" value="Acetyl-CoA synthetase-like"/>
    <property type="match status" value="1"/>
</dbReference>
<dbReference type="InterPro" id="IPR000873">
    <property type="entry name" value="AMP-dep_synth/lig_dom"/>
</dbReference>
<comment type="caution">
    <text evidence="2">The sequence shown here is derived from an EMBL/GenBank/DDBJ whole genome shotgun (WGS) entry which is preliminary data.</text>
</comment>
<evidence type="ECO:0000259" key="1">
    <source>
        <dbReference type="PROSITE" id="PS50075"/>
    </source>
</evidence>
<dbReference type="Pfam" id="PF00550">
    <property type="entry name" value="PP-binding"/>
    <property type="match status" value="1"/>
</dbReference>
<dbReference type="InterPro" id="IPR045851">
    <property type="entry name" value="AMP-bd_C_sf"/>
</dbReference>
<proteinExistence type="predicted"/>
<dbReference type="InterPro" id="IPR001031">
    <property type="entry name" value="Thioesterase"/>
</dbReference>
<dbReference type="Gene3D" id="1.10.1200.10">
    <property type="entry name" value="ACP-like"/>
    <property type="match status" value="1"/>
</dbReference>
<sequence length="933" mass="103637">MEPPKVIDRRQEGSLLELLKHAAASSSKLYFHNREFCPRTKQPESCMTYAELHDKARSKALQLASLAKSSRQNKLVLLHFESIELNIIWFWASLMAGISPVISAPLPNSLEQRAKHLDHLSKLLEQPIVLTTELLLSDVAGTDGFEVTAVEKLDTQSIEGIELPQDPDAPFYMLTSGSSGNAKAVELTSRQIMASMHGKHTGLDSRSDDIFLNWIGFDHVANLTECHLQAMYLSADQHHVPAADVISDPVLFLNLIHAYRVTASFGPNFFITRLCETLQNASDIPKDLDLSCLRRINSGGEANLTETAVRTDAALKPFGAPSDLIIPGFGMTETCAGSIYSTLGREYDVKKNMEFATLGKPVEGITMRVVREDGTTADANEQGTLQVAGPIVFSRYLNNPTATADAFTADGYFNTGDKAVIDDNGCLYLSGRDKEIINIDGQKYAPHELETALEEAIQDEKGIVPSSTVVFSIRPQNVAREEICVIYQPNFPIDDAKSRIRIADAITQCVGIRASARPKHIIALPSSQLPKSTLGKLSRAKLRNTFLEGKYRDFEDRYNKDILSKRESLCEEPTSNTEKAILEEVRAMSAEAFDVPVGVNASIFDLGITSIDLFILSARLQKRLEIKQKIPVGTFFTDPTIRGVAGSIDQLGVGGEYVPIVPLQKEGNKTPLFLVHPGSGDVLIFVGFSKYFNDRPIYGIRTRCLYSGDDYHKTIHLMAQCYYENIKKIQPEGPYAIAGYSLGSSVAFEIAKLLEADGSKVPFLGILDSPPHIKHLIRDQDFIDVLLNVSYFLELISDEYAMVESIPMHEKSESEALDLVLQHAPPQRLRDLSIDKPRLKKITEVTLSFGTAGRDYDPEGTVANLDVFWVHPLLWVAPNRAEWMDKHLKHWVNFCRSEPHFHELKGSHSMMLNACQLHGTATKIRSIIRSRGL</sequence>
<dbReference type="PROSITE" id="PS50075">
    <property type="entry name" value="CARRIER"/>
    <property type="match status" value="1"/>
</dbReference>
<dbReference type="SUPFAM" id="SSF53474">
    <property type="entry name" value="alpha/beta-Hydrolases"/>
    <property type="match status" value="1"/>
</dbReference>
<reference evidence="2 3" key="1">
    <citation type="submission" date="2019-06" db="EMBL/GenBank/DDBJ databases">
        <authorList>
            <person name="Broberg M."/>
        </authorList>
    </citation>
    <scope>NUCLEOTIDE SEQUENCE [LARGE SCALE GENOMIC DNA]</scope>
</reference>
<evidence type="ECO:0000313" key="3">
    <source>
        <dbReference type="Proteomes" id="UP000766486"/>
    </source>
</evidence>
<dbReference type="InterPro" id="IPR042099">
    <property type="entry name" value="ANL_N_sf"/>
</dbReference>
<dbReference type="InterPro" id="IPR009081">
    <property type="entry name" value="PP-bd_ACP"/>
</dbReference>
<dbReference type="PROSITE" id="PS00455">
    <property type="entry name" value="AMP_BINDING"/>
    <property type="match status" value="1"/>
</dbReference>
<dbReference type="Pfam" id="PF00501">
    <property type="entry name" value="AMP-binding"/>
    <property type="match status" value="1"/>
</dbReference>
<dbReference type="EMBL" id="CABFNS010000937">
    <property type="protein sequence ID" value="VUC37235.1"/>
    <property type="molecule type" value="Genomic_DNA"/>
</dbReference>
<dbReference type="InterPro" id="IPR029058">
    <property type="entry name" value="AB_hydrolase_fold"/>
</dbReference>
<dbReference type="Proteomes" id="UP000766486">
    <property type="component" value="Unassembled WGS sequence"/>
</dbReference>
<dbReference type="InterPro" id="IPR020845">
    <property type="entry name" value="AMP-binding_CS"/>
</dbReference>
<protein>
    <recommendedName>
        <fullName evidence="1">Carrier domain-containing protein</fullName>
    </recommendedName>
</protein>